<dbReference type="SMART" id="SM01110">
    <property type="entry name" value="Cutinase"/>
    <property type="match status" value="1"/>
</dbReference>
<dbReference type="InterPro" id="IPR043580">
    <property type="entry name" value="CUTINASE_1"/>
</dbReference>
<dbReference type="GO" id="GO:0052689">
    <property type="term" value="F:carboxylic ester hydrolase activity"/>
    <property type="evidence" value="ECO:0007669"/>
    <property type="project" value="UniProtKB-KW"/>
</dbReference>
<feature type="chain" id="PRO_5011831975" description="Cutinase" evidence="8">
    <location>
        <begin position="23"/>
        <end position="221"/>
    </location>
</feature>
<dbReference type="PROSITE" id="PS00155">
    <property type="entry name" value="CUTINASE_1"/>
    <property type="match status" value="1"/>
</dbReference>
<evidence type="ECO:0000256" key="2">
    <source>
        <dbReference type="ARBA" id="ARBA00007534"/>
    </source>
</evidence>
<comment type="subcellular location">
    <subcellularLocation>
        <location evidence="1 8">Secreted</location>
    </subcellularLocation>
</comment>
<keyword evidence="6 8" id="KW-0378">Hydrolase</keyword>
<dbReference type="InterPro" id="IPR000675">
    <property type="entry name" value="Cutinase/axe"/>
</dbReference>
<evidence type="ECO:0000256" key="6">
    <source>
        <dbReference type="ARBA" id="ARBA00022801"/>
    </source>
</evidence>
<evidence type="ECO:0000256" key="7">
    <source>
        <dbReference type="ARBA" id="ARBA00023157"/>
    </source>
</evidence>
<evidence type="ECO:0000313" key="9">
    <source>
        <dbReference type="EMBL" id="ORV09161.1"/>
    </source>
</evidence>
<dbReference type="PANTHER" id="PTHR33630">
    <property type="entry name" value="CUTINASE RV1984C-RELATED-RELATED"/>
    <property type="match status" value="1"/>
</dbReference>
<dbReference type="AlphaFoldDB" id="A0A1X1RLL5"/>
<evidence type="ECO:0000256" key="5">
    <source>
        <dbReference type="ARBA" id="ARBA00022729"/>
    </source>
</evidence>
<organism evidence="9 10">
    <name type="scientific">Mycolicibacterium fallax</name>
    <name type="common">Mycobacterium fallax</name>
    <dbReference type="NCBI Taxonomy" id="1793"/>
    <lineage>
        <taxon>Bacteria</taxon>
        <taxon>Bacillati</taxon>
        <taxon>Actinomycetota</taxon>
        <taxon>Actinomycetes</taxon>
        <taxon>Mycobacteriales</taxon>
        <taxon>Mycobacteriaceae</taxon>
        <taxon>Mycolicibacterium</taxon>
    </lineage>
</organism>
<dbReference type="SUPFAM" id="SSF53474">
    <property type="entry name" value="alpha/beta-Hydrolases"/>
    <property type="match status" value="1"/>
</dbReference>
<comment type="function">
    <text evidence="8">Catalyzes the hydrolysis of complex carboxylic polyesters found in the cell wall of plants. Degrades cutin, a macromolecule that forms the structure of the plant cuticle.</text>
</comment>
<dbReference type="EMBL" id="LQOJ01000010">
    <property type="protein sequence ID" value="ORV09161.1"/>
    <property type="molecule type" value="Genomic_DNA"/>
</dbReference>
<evidence type="ECO:0000256" key="4">
    <source>
        <dbReference type="ARBA" id="ARBA00022525"/>
    </source>
</evidence>
<dbReference type="Proteomes" id="UP000193484">
    <property type="component" value="Unassembled WGS sequence"/>
</dbReference>
<dbReference type="STRING" id="1793.AWC04_01670"/>
<keyword evidence="7" id="KW-1015">Disulfide bond</keyword>
<dbReference type="EC" id="3.1.1.-" evidence="8"/>
<gene>
    <name evidence="9" type="ORF">AWC04_01670</name>
</gene>
<dbReference type="GO" id="GO:0005576">
    <property type="term" value="C:extracellular region"/>
    <property type="evidence" value="ECO:0007669"/>
    <property type="project" value="UniProtKB-SubCell"/>
</dbReference>
<sequence length="221" mass="23564">MRGRRWSALLAAALLVGLPAVAPQQLRLTPAAEAAGCPDTELVFARGRNEAPGAGQIGNTLFTRLQAKTGKNIRLYAVRYPANTEVDLGANDMSRHIQAMVASCPRTRIVVGGYSLGAAVSDVVLAVPLPFVTFRNPLPAAAAGNIAAVALFGNGFQWVGPITSFSPVYRDRTIELCHGDDPVCNPTIPQNWRARWPDHLAPAYIKAGLVERAANFVAGRI</sequence>
<keyword evidence="4 8" id="KW-0964">Secreted</keyword>
<feature type="signal peptide" evidence="8">
    <location>
        <begin position="1"/>
        <end position="22"/>
    </location>
</feature>
<keyword evidence="10" id="KW-1185">Reference proteome</keyword>
<reference evidence="9 10" key="1">
    <citation type="submission" date="2016-01" db="EMBL/GenBank/DDBJ databases">
        <title>The new phylogeny of the genus Mycobacterium.</title>
        <authorList>
            <person name="Tarcisio F."/>
            <person name="Conor M."/>
            <person name="Antonella G."/>
            <person name="Elisabetta G."/>
            <person name="Giulia F.S."/>
            <person name="Sara T."/>
            <person name="Anna F."/>
            <person name="Clotilde B."/>
            <person name="Roberto B."/>
            <person name="Veronica D.S."/>
            <person name="Fabio R."/>
            <person name="Monica P."/>
            <person name="Olivier J."/>
            <person name="Enrico T."/>
            <person name="Nicola S."/>
        </authorList>
    </citation>
    <scope>NUCLEOTIDE SEQUENCE [LARGE SCALE GENOMIC DNA]</scope>
    <source>
        <strain evidence="9 10">DSM 44179</strain>
    </source>
</reference>
<evidence type="ECO:0000256" key="1">
    <source>
        <dbReference type="ARBA" id="ARBA00004613"/>
    </source>
</evidence>
<dbReference type="RefSeq" id="WP_109750364.1">
    <property type="nucleotide sequence ID" value="NZ_AP022603.1"/>
</dbReference>
<dbReference type="Pfam" id="PF01083">
    <property type="entry name" value="Cutinase"/>
    <property type="match status" value="1"/>
</dbReference>
<keyword evidence="5 8" id="KW-0732">Signal</keyword>
<comment type="similarity">
    <text evidence="2 8">Belongs to the cutinase family.</text>
</comment>
<protein>
    <recommendedName>
        <fullName evidence="8">Cutinase</fullName>
        <ecNumber evidence="8">3.1.1.-</ecNumber>
    </recommendedName>
</protein>
<accession>A0A1X1RLL5</accession>
<proteinExistence type="inferred from homology"/>
<dbReference type="InterPro" id="IPR029058">
    <property type="entry name" value="AB_hydrolase_fold"/>
</dbReference>
<name>A0A1X1RLL5_MYCFA</name>
<dbReference type="Gene3D" id="3.40.50.1820">
    <property type="entry name" value="alpha/beta hydrolase"/>
    <property type="match status" value="1"/>
</dbReference>
<comment type="caution">
    <text evidence="9">The sequence shown here is derived from an EMBL/GenBank/DDBJ whole genome shotgun (WGS) entry which is preliminary data.</text>
</comment>
<evidence type="ECO:0000256" key="3">
    <source>
        <dbReference type="ARBA" id="ARBA00022487"/>
    </source>
</evidence>
<dbReference type="OrthoDB" id="3690529at2"/>
<evidence type="ECO:0000256" key="8">
    <source>
        <dbReference type="RuleBase" id="RU361263"/>
    </source>
</evidence>
<evidence type="ECO:0000313" key="10">
    <source>
        <dbReference type="Proteomes" id="UP000193484"/>
    </source>
</evidence>
<keyword evidence="3 8" id="KW-0719">Serine esterase</keyword>
<dbReference type="PANTHER" id="PTHR33630:SF9">
    <property type="entry name" value="CUTINASE 4"/>
    <property type="match status" value="1"/>
</dbReference>